<comment type="caution">
    <text evidence="5">The sequence shown here is derived from an EMBL/GenBank/DDBJ whole genome shotgun (WGS) entry which is preliminary data.</text>
</comment>
<dbReference type="EMBL" id="JAGPXD010000003">
    <property type="protein sequence ID" value="KAH7362784.1"/>
    <property type="molecule type" value="Genomic_DNA"/>
</dbReference>
<feature type="transmembrane region" description="Helical" evidence="4">
    <location>
        <begin position="161"/>
        <end position="182"/>
    </location>
</feature>
<feature type="transmembrane region" description="Helical" evidence="4">
    <location>
        <begin position="260"/>
        <end position="280"/>
    </location>
</feature>
<name>A0A8K0TIL2_9PEZI</name>
<dbReference type="SUPFAM" id="SSF103473">
    <property type="entry name" value="MFS general substrate transporter"/>
    <property type="match status" value="1"/>
</dbReference>
<organism evidence="5 6">
    <name type="scientific">Plectosphaerella cucumerina</name>
    <dbReference type="NCBI Taxonomy" id="40658"/>
    <lineage>
        <taxon>Eukaryota</taxon>
        <taxon>Fungi</taxon>
        <taxon>Dikarya</taxon>
        <taxon>Ascomycota</taxon>
        <taxon>Pezizomycotina</taxon>
        <taxon>Sordariomycetes</taxon>
        <taxon>Hypocreomycetidae</taxon>
        <taxon>Glomerellales</taxon>
        <taxon>Plectosphaerellaceae</taxon>
        <taxon>Plectosphaerella</taxon>
    </lineage>
</organism>
<keyword evidence="4" id="KW-0812">Transmembrane</keyword>
<feature type="transmembrane region" description="Helical" evidence="4">
    <location>
        <begin position="130"/>
        <end position="149"/>
    </location>
</feature>
<evidence type="ECO:0000256" key="1">
    <source>
        <dbReference type="ARBA" id="ARBA00004141"/>
    </source>
</evidence>
<dbReference type="PANTHER" id="PTHR11360">
    <property type="entry name" value="MONOCARBOXYLATE TRANSPORTER"/>
    <property type="match status" value="1"/>
</dbReference>
<feature type="transmembrane region" description="Helical" evidence="4">
    <location>
        <begin position="397"/>
        <end position="415"/>
    </location>
</feature>
<dbReference type="OrthoDB" id="4846608at2759"/>
<comment type="subcellular location">
    <subcellularLocation>
        <location evidence="1">Membrane</location>
        <topology evidence="1">Multi-pass membrane protein</topology>
    </subcellularLocation>
</comment>
<feature type="transmembrane region" description="Helical" evidence="4">
    <location>
        <begin position="98"/>
        <end position="118"/>
    </location>
</feature>
<dbReference type="GO" id="GO:0022857">
    <property type="term" value="F:transmembrane transporter activity"/>
    <property type="evidence" value="ECO:0007669"/>
    <property type="project" value="InterPro"/>
</dbReference>
<dbReference type="Proteomes" id="UP000813385">
    <property type="component" value="Unassembled WGS sequence"/>
</dbReference>
<dbReference type="InterPro" id="IPR050327">
    <property type="entry name" value="Proton-linked_MCT"/>
</dbReference>
<gene>
    <name evidence="5" type="ORF">B0T11DRAFT_311111</name>
</gene>
<dbReference type="AlphaFoldDB" id="A0A8K0TIL2"/>
<proteinExistence type="inferred from homology"/>
<keyword evidence="6" id="KW-1185">Reference proteome</keyword>
<reference evidence="5" key="1">
    <citation type="journal article" date="2021" name="Nat. Commun.">
        <title>Genetic determinants of endophytism in the Arabidopsis root mycobiome.</title>
        <authorList>
            <person name="Mesny F."/>
            <person name="Miyauchi S."/>
            <person name="Thiergart T."/>
            <person name="Pickel B."/>
            <person name="Atanasova L."/>
            <person name="Karlsson M."/>
            <person name="Huettel B."/>
            <person name="Barry K.W."/>
            <person name="Haridas S."/>
            <person name="Chen C."/>
            <person name="Bauer D."/>
            <person name="Andreopoulos W."/>
            <person name="Pangilinan J."/>
            <person name="LaButti K."/>
            <person name="Riley R."/>
            <person name="Lipzen A."/>
            <person name="Clum A."/>
            <person name="Drula E."/>
            <person name="Henrissat B."/>
            <person name="Kohler A."/>
            <person name="Grigoriev I.V."/>
            <person name="Martin F.M."/>
            <person name="Hacquard S."/>
        </authorList>
    </citation>
    <scope>NUCLEOTIDE SEQUENCE</scope>
    <source>
        <strain evidence="5">MPI-CAGE-AT-0016</strain>
    </source>
</reference>
<evidence type="ECO:0000313" key="6">
    <source>
        <dbReference type="Proteomes" id="UP000813385"/>
    </source>
</evidence>
<protein>
    <submittedName>
        <fullName evidence="5">Major facilitator superfamily domain-containing protein</fullName>
    </submittedName>
</protein>
<evidence type="ECO:0000313" key="5">
    <source>
        <dbReference type="EMBL" id="KAH7362784.1"/>
    </source>
</evidence>
<feature type="transmembrane region" description="Helical" evidence="4">
    <location>
        <begin position="219"/>
        <end position="239"/>
    </location>
</feature>
<keyword evidence="4" id="KW-1133">Transmembrane helix</keyword>
<feature type="transmembrane region" description="Helical" evidence="4">
    <location>
        <begin position="328"/>
        <end position="346"/>
    </location>
</feature>
<feature type="transmembrane region" description="Helical" evidence="4">
    <location>
        <begin position="58"/>
        <end position="78"/>
    </location>
</feature>
<evidence type="ECO:0000256" key="3">
    <source>
        <dbReference type="SAM" id="MobiDB-lite"/>
    </source>
</evidence>
<sequence length="425" mass="45321">MSPPAPSEKHMDSTSLSTDMSDNEHGPPGQAEMQRQNTLARGRSNSALPPPPDGGAQAWLQVVAGWLVIFSTWGWLNSFGAFQSYYTTTILPDVSPSAISWIGSLQACLTTCIGAFTGRLLDAGHFRPTFAVGAAIQLTGLFAMSAAASPQYWHLMVTQGLLTGLGGGILFTPSIALVATWFSSRRGLAIGLVTTGNSAGGIVYPVIVRELIPRIGFQWTARVLGFVNLTCFAVAFALLRSRLPPRRSGPILELSAFKEGVYVTYVLALFLFTWANYYIFYYVSDDRPWTLFPFLADRVGPLNMITLSMICLAIVIACWSAVSSITGLFAFTAVLGVVSGAFQSLMPTTVASITKRLDTVGTRLGMAFSVASFASLTGPPIGGAIQATGGFTAAQIWAAISAVAAAALLVTSRWFRAGWAWRVAC</sequence>
<accession>A0A8K0TIL2</accession>
<evidence type="ECO:0000256" key="4">
    <source>
        <dbReference type="SAM" id="Phobius"/>
    </source>
</evidence>
<comment type="similarity">
    <text evidence="2">Belongs to the major facilitator superfamily. Monocarboxylate porter (TC 2.A.1.13) family.</text>
</comment>
<dbReference type="PANTHER" id="PTHR11360:SF130">
    <property type="entry name" value="MAJOR FACILITATOR SUPERFAMILY (MFS) PROFILE DOMAIN-CONTAINING PROTEIN-RELATED"/>
    <property type="match status" value="1"/>
</dbReference>
<dbReference type="Pfam" id="PF07690">
    <property type="entry name" value="MFS_1"/>
    <property type="match status" value="1"/>
</dbReference>
<feature type="transmembrane region" description="Helical" evidence="4">
    <location>
        <begin position="300"/>
        <end position="321"/>
    </location>
</feature>
<dbReference type="GO" id="GO:0016020">
    <property type="term" value="C:membrane"/>
    <property type="evidence" value="ECO:0007669"/>
    <property type="project" value="UniProtKB-SubCell"/>
</dbReference>
<keyword evidence="4" id="KW-0472">Membrane</keyword>
<feature type="transmembrane region" description="Helical" evidence="4">
    <location>
        <begin position="189"/>
        <end position="207"/>
    </location>
</feature>
<dbReference type="Gene3D" id="1.20.1250.20">
    <property type="entry name" value="MFS general substrate transporter like domains"/>
    <property type="match status" value="1"/>
</dbReference>
<evidence type="ECO:0000256" key="2">
    <source>
        <dbReference type="ARBA" id="ARBA00006727"/>
    </source>
</evidence>
<dbReference type="InterPro" id="IPR036259">
    <property type="entry name" value="MFS_trans_sf"/>
</dbReference>
<feature type="region of interest" description="Disordered" evidence="3">
    <location>
        <begin position="1"/>
        <end position="36"/>
    </location>
</feature>
<dbReference type="InterPro" id="IPR011701">
    <property type="entry name" value="MFS"/>
</dbReference>